<name>A0A1A8FU54_9TELE</name>
<keyword evidence="1" id="KW-0472">Membrane</keyword>
<dbReference type="EMBL" id="HAEB01015866">
    <property type="protein sequence ID" value="SBQ62393.1"/>
    <property type="molecule type" value="Transcribed_RNA"/>
</dbReference>
<reference evidence="2" key="2">
    <citation type="submission" date="2016-06" db="EMBL/GenBank/DDBJ databases">
        <title>The genome of a short-lived fish provides insights into sex chromosome evolution and the genetic control of aging.</title>
        <authorList>
            <person name="Reichwald K."/>
            <person name="Felder M."/>
            <person name="Petzold A."/>
            <person name="Koch P."/>
            <person name="Groth M."/>
            <person name="Platzer M."/>
        </authorList>
    </citation>
    <scope>NUCLEOTIDE SEQUENCE</scope>
    <source>
        <tissue evidence="2">Brain</tissue>
    </source>
</reference>
<feature type="non-terminal residue" evidence="2">
    <location>
        <position position="1"/>
    </location>
</feature>
<sequence>GCFSAKGPRRLIYVKERMNGTMCHQILSENCFPSARVKMECGWVFHFVSQIDFLFVSYFHFIVMYIFIVKS</sequence>
<gene>
    <name evidence="2" type="primary">Nfu_g_1_024604</name>
</gene>
<organism evidence="2">
    <name type="scientific">Nothobranchius korthausae</name>
    <dbReference type="NCBI Taxonomy" id="1143690"/>
    <lineage>
        <taxon>Eukaryota</taxon>
        <taxon>Metazoa</taxon>
        <taxon>Chordata</taxon>
        <taxon>Craniata</taxon>
        <taxon>Vertebrata</taxon>
        <taxon>Euteleostomi</taxon>
        <taxon>Actinopterygii</taxon>
        <taxon>Neopterygii</taxon>
        <taxon>Teleostei</taxon>
        <taxon>Neoteleostei</taxon>
        <taxon>Acanthomorphata</taxon>
        <taxon>Ovalentaria</taxon>
        <taxon>Atherinomorphae</taxon>
        <taxon>Cyprinodontiformes</taxon>
        <taxon>Nothobranchiidae</taxon>
        <taxon>Nothobranchius</taxon>
    </lineage>
</organism>
<proteinExistence type="predicted"/>
<dbReference type="AlphaFoldDB" id="A0A1A8FU54"/>
<keyword evidence="1" id="KW-1133">Transmembrane helix</keyword>
<keyword evidence="1" id="KW-0812">Transmembrane</keyword>
<protein>
    <submittedName>
        <fullName evidence="2">Uncharacterized protein</fullName>
    </submittedName>
</protein>
<feature type="non-terminal residue" evidence="2">
    <location>
        <position position="71"/>
    </location>
</feature>
<accession>A0A1A8FU54</accession>
<evidence type="ECO:0000313" key="2">
    <source>
        <dbReference type="EMBL" id="SBQ62393.1"/>
    </source>
</evidence>
<evidence type="ECO:0000256" key="1">
    <source>
        <dbReference type="SAM" id="Phobius"/>
    </source>
</evidence>
<feature type="transmembrane region" description="Helical" evidence="1">
    <location>
        <begin position="43"/>
        <end position="68"/>
    </location>
</feature>
<reference evidence="2" key="1">
    <citation type="submission" date="2016-05" db="EMBL/GenBank/DDBJ databases">
        <authorList>
            <person name="Lavstsen T."/>
            <person name="Jespersen J.S."/>
        </authorList>
    </citation>
    <scope>NUCLEOTIDE SEQUENCE</scope>
    <source>
        <tissue evidence="2">Brain</tissue>
    </source>
</reference>